<dbReference type="EMBL" id="MU006089">
    <property type="protein sequence ID" value="KAF2843182.1"/>
    <property type="molecule type" value="Genomic_DNA"/>
</dbReference>
<proteinExistence type="predicted"/>
<evidence type="ECO:0000313" key="1">
    <source>
        <dbReference type="EMBL" id="KAF2843182.1"/>
    </source>
</evidence>
<dbReference type="AlphaFoldDB" id="A0A9P4SIL2"/>
<keyword evidence="2" id="KW-1185">Reference proteome</keyword>
<dbReference type="Proteomes" id="UP000799429">
    <property type="component" value="Unassembled WGS sequence"/>
</dbReference>
<name>A0A9P4SIL2_9PEZI</name>
<evidence type="ECO:0000313" key="2">
    <source>
        <dbReference type="Proteomes" id="UP000799429"/>
    </source>
</evidence>
<organism evidence="1 2">
    <name type="scientific">Patellaria atrata CBS 101060</name>
    <dbReference type="NCBI Taxonomy" id="1346257"/>
    <lineage>
        <taxon>Eukaryota</taxon>
        <taxon>Fungi</taxon>
        <taxon>Dikarya</taxon>
        <taxon>Ascomycota</taxon>
        <taxon>Pezizomycotina</taxon>
        <taxon>Dothideomycetes</taxon>
        <taxon>Dothideomycetes incertae sedis</taxon>
        <taxon>Patellariales</taxon>
        <taxon>Patellariaceae</taxon>
        <taxon>Patellaria</taxon>
    </lineage>
</organism>
<comment type="caution">
    <text evidence="1">The sequence shown here is derived from an EMBL/GenBank/DDBJ whole genome shotgun (WGS) entry which is preliminary data.</text>
</comment>
<sequence length="227" mass="25735">MDLAGAKRKPWSGLGANTAILRTFSVVRDEALEVLFKSNTFSIYLGGDHLSVDFEGGPRQLGYILTPGKAEQIFGLNYRRIARLSIDIRISPTHCGLILTHISDFLKSLSVKVIRYIISYPVKNNKEISPYSSESADIQHLIESRQGDFVLLGGLIVNLFLQIPITIKVFWGPRVTEEDADRLNGVGHVPERVILNILEKYQRLYFQSPHPVAELDSKRRVRYREDL</sequence>
<protein>
    <submittedName>
        <fullName evidence="1">Uncharacterized protein</fullName>
    </submittedName>
</protein>
<reference evidence="1" key="1">
    <citation type="journal article" date="2020" name="Stud. Mycol.">
        <title>101 Dothideomycetes genomes: a test case for predicting lifestyles and emergence of pathogens.</title>
        <authorList>
            <person name="Haridas S."/>
            <person name="Albert R."/>
            <person name="Binder M."/>
            <person name="Bloem J."/>
            <person name="Labutti K."/>
            <person name="Salamov A."/>
            <person name="Andreopoulos B."/>
            <person name="Baker S."/>
            <person name="Barry K."/>
            <person name="Bills G."/>
            <person name="Bluhm B."/>
            <person name="Cannon C."/>
            <person name="Castanera R."/>
            <person name="Culley D."/>
            <person name="Daum C."/>
            <person name="Ezra D."/>
            <person name="Gonzalez J."/>
            <person name="Henrissat B."/>
            <person name="Kuo A."/>
            <person name="Liang C."/>
            <person name="Lipzen A."/>
            <person name="Lutzoni F."/>
            <person name="Magnuson J."/>
            <person name="Mondo S."/>
            <person name="Nolan M."/>
            <person name="Ohm R."/>
            <person name="Pangilinan J."/>
            <person name="Park H.-J."/>
            <person name="Ramirez L."/>
            <person name="Alfaro M."/>
            <person name="Sun H."/>
            <person name="Tritt A."/>
            <person name="Yoshinaga Y."/>
            <person name="Zwiers L.-H."/>
            <person name="Turgeon B."/>
            <person name="Goodwin S."/>
            <person name="Spatafora J."/>
            <person name="Crous P."/>
            <person name="Grigoriev I."/>
        </authorList>
    </citation>
    <scope>NUCLEOTIDE SEQUENCE</scope>
    <source>
        <strain evidence="1">CBS 101060</strain>
    </source>
</reference>
<accession>A0A9P4SIL2</accession>
<gene>
    <name evidence="1" type="ORF">M501DRAFT_994041</name>
</gene>